<dbReference type="Gene3D" id="3.40.30.10">
    <property type="entry name" value="Glutaredoxin"/>
    <property type="match status" value="1"/>
</dbReference>
<evidence type="ECO:0000259" key="10">
    <source>
        <dbReference type="Pfam" id="PF00085"/>
    </source>
</evidence>
<keyword evidence="6" id="KW-0413">Isomerase</keyword>
<comment type="subcellular location">
    <subcellularLocation>
        <location evidence="2">Endoplasmic reticulum lumen</location>
    </subcellularLocation>
</comment>
<keyword evidence="12" id="KW-1185">Reference proteome</keyword>
<keyword evidence="9" id="KW-0732">Signal</keyword>
<dbReference type="GO" id="GO:0006457">
    <property type="term" value="P:protein folding"/>
    <property type="evidence" value="ECO:0007669"/>
    <property type="project" value="TreeGrafter"/>
</dbReference>
<dbReference type="PANTHER" id="PTHR18929:SF132">
    <property type="entry name" value="PROTEIN DISULFIDE-ISOMERASE A3"/>
    <property type="match status" value="1"/>
</dbReference>
<dbReference type="InterPro" id="IPR013766">
    <property type="entry name" value="Thioredoxin_domain"/>
</dbReference>
<dbReference type="Proteomes" id="UP001224775">
    <property type="component" value="Unassembled WGS sequence"/>
</dbReference>
<evidence type="ECO:0000256" key="4">
    <source>
        <dbReference type="ARBA" id="ARBA00012723"/>
    </source>
</evidence>
<gene>
    <name evidence="11" type="ORF">QTG54_003981</name>
</gene>
<name>A0AAD9DG73_9STRA</name>
<dbReference type="EMBL" id="JATAAI010000006">
    <property type="protein sequence ID" value="KAK1744690.1"/>
    <property type="molecule type" value="Genomic_DNA"/>
</dbReference>
<evidence type="ECO:0000313" key="11">
    <source>
        <dbReference type="EMBL" id="KAK1744690.1"/>
    </source>
</evidence>
<feature type="signal peptide" evidence="9">
    <location>
        <begin position="1"/>
        <end position="34"/>
    </location>
</feature>
<keyword evidence="7" id="KW-0676">Redox-active center</keyword>
<dbReference type="AlphaFoldDB" id="A0AAD9DG73"/>
<evidence type="ECO:0000256" key="6">
    <source>
        <dbReference type="ARBA" id="ARBA00023235"/>
    </source>
</evidence>
<dbReference type="PANTHER" id="PTHR18929">
    <property type="entry name" value="PROTEIN DISULFIDE ISOMERASE"/>
    <property type="match status" value="1"/>
</dbReference>
<evidence type="ECO:0000313" key="12">
    <source>
        <dbReference type="Proteomes" id="UP001224775"/>
    </source>
</evidence>
<evidence type="ECO:0000256" key="5">
    <source>
        <dbReference type="ARBA" id="ARBA00022824"/>
    </source>
</evidence>
<dbReference type="Pfam" id="PF00085">
    <property type="entry name" value="Thioredoxin"/>
    <property type="match status" value="1"/>
</dbReference>
<comment type="similarity">
    <text evidence="3">Belongs to the protein disulfide isomerase family.</text>
</comment>
<proteinExistence type="inferred from homology"/>
<feature type="chain" id="PRO_5042031608" description="protein disulfide-isomerase" evidence="9">
    <location>
        <begin position="35"/>
        <end position="857"/>
    </location>
</feature>
<evidence type="ECO:0000256" key="8">
    <source>
        <dbReference type="SAM" id="MobiDB-lite"/>
    </source>
</evidence>
<sequence>MHSRAAAKMGRPRLCKYFILLFLTLVWLHPTVTSSDDNDDNGHRDNNNNTPIMGLQVWDTSSSFNQALEGGRLILVIITSPWCDRGDVMETLGAQAAKRIDDVFISGSSSSVDGGELAFNSASLPKPLIGLLSSETASRVLLEGLGPITHYPALKFVVSSSHNCSVNDGVKQQPPQQLYNNHNDDEIDETKIWDYIGPRETAEDVYDSVMMYWYRNVVSSHISRCELNKRKTAAAAATTTTKSETEMSNNNNKHNPPIFEFTSQIQLVSFLERYGEQLLRPAQARYQHESAFEKEMFEFYTGLQNTDSSIGGMFHSYQPLSEGEDREHDEHMYTQEIDPYILFVQCRLSKRKSVEEDQSTEKRIFEELAEEMMHRRDVAFFALEAANAKSCSGWFPKMSDGAIAVIRVKRGVDYSITTLETSNTSDRSFWDQRQKRVIHNITTDWNDVKRRTPHALFIPTEYSKQEDIVSNLTKFAVIHTTPTVMWFDKSRVAQLAFPKYRTIHAVLFIDMALGHERSKLPSSTNHVQNGWPENLAHSPETERLLLDQQRAIEMFHNAALQYRSHHRDDDVVFLIVPSSETRILTTFGVDLWTPLDEALFGGVEEKKSKSSEEGIDHSTTCRSESSPMMPIMVVTDASERIGKQARRYYLCSDDIFAPSDAMVEHGGAMKSFIDEVLDDTAVQFVRSEQRQVSTEHIAMKSNVTVVTGNTFQSLVMEREEEHTMLLMKQSTCGHCKRFSIFWNEFQTIIQALNWSSVINVCKIDVSKNDVPHPQIDALDLPSVYYFPAGSKETPIEMTPKYDKDSIDAQYQYDEGLSWVTSGYDVVEWMMKQGKLDLELLISLDANKDNSIEEDITI</sequence>
<comment type="catalytic activity">
    <reaction evidence="1">
        <text>Catalyzes the rearrangement of -S-S- bonds in proteins.</text>
        <dbReference type="EC" id="5.3.4.1"/>
    </reaction>
</comment>
<protein>
    <recommendedName>
        <fullName evidence="4">protein disulfide-isomerase</fullName>
        <ecNumber evidence="4">5.3.4.1</ecNumber>
    </recommendedName>
</protein>
<dbReference type="SUPFAM" id="SSF52833">
    <property type="entry name" value="Thioredoxin-like"/>
    <property type="match status" value="1"/>
</dbReference>
<reference evidence="11" key="1">
    <citation type="submission" date="2023-06" db="EMBL/GenBank/DDBJ databases">
        <title>Survivors Of The Sea: Transcriptome response of Skeletonema marinoi to long-term dormancy.</title>
        <authorList>
            <person name="Pinder M.I.M."/>
            <person name="Kourtchenko O."/>
            <person name="Robertson E.K."/>
            <person name="Larsson T."/>
            <person name="Maumus F."/>
            <person name="Osuna-Cruz C.M."/>
            <person name="Vancaester E."/>
            <person name="Stenow R."/>
            <person name="Vandepoele K."/>
            <person name="Ploug H."/>
            <person name="Bruchert V."/>
            <person name="Godhe A."/>
            <person name="Topel M."/>
        </authorList>
    </citation>
    <scope>NUCLEOTIDE SEQUENCE</scope>
    <source>
        <strain evidence="11">R05AC</strain>
    </source>
</reference>
<evidence type="ECO:0000256" key="9">
    <source>
        <dbReference type="SAM" id="SignalP"/>
    </source>
</evidence>
<evidence type="ECO:0000256" key="7">
    <source>
        <dbReference type="ARBA" id="ARBA00023284"/>
    </source>
</evidence>
<dbReference type="GO" id="GO:0034976">
    <property type="term" value="P:response to endoplasmic reticulum stress"/>
    <property type="evidence" value="ECO:0007669"/>
    <property type="project" value="TreeGrafter"/>
</dbReference>
<feature type="compositionally biased region" description="Basic and acidic residues" evidence="8">
    <location>
        <begin position="604"/>
        <end position="616"/>
    </location>
</feature>
<evidence type="ECO:0000256" key="1">
    <source>
        <dbReference type="ARBA" id="ARBA00001182"/>
    </source>
</evidence>
<feature type="domain" description="Thioredoxin" evidence="10">
    <location>
        <begin position="703"/>
        <end position="796"/>
    </location>
</feature>
<dbReference type="EC" id="5.3.4.1" evidence="4"/>
<evidence type="ECO:0000256" key="3">
    <source>
        <dbReference type="ARBA" id="ARBA00006347"/>
    </source>
</evidence>
<keyword evidence="5" id="KW-0256">Endoplasmic reticulum</keyword>
<comment type="caution">
    <text evidence="11">The sequence shown here is derived from an EMBL/GenBank/DDBJ whole genome shotgun (WGS) entry which is preliminary data.</text>
</comment>
<organism evidence="11 12">
    <name type="scientific">Skeletonema marinoi</name>
    <dbReference type="NCBI Taxonomy" id="267567"/>
    <lineage>
        <taxon>Eukaryota</taxon>
        <taxon>Sar</taxon>
        <taxon>Stramenopiles</taxon>
        <taxon>Ochrophyta</taxon>
        <taxon>Bacillariophyta</taxon>
        <taxon>Coscinodiscophyceae</taxon>
        <taxon>Thalassiosirophycidae</taxon>
        <taxon>Thalassiosirales</taxon>
        <taxon>Skeletonemataceae</taxon>
        <taxon>Skeletonema</taxon>
        <taxon>Skeletonema marinoi-dohrnii complex</taxon>
    </lineage>
</organism>
<evidence type="ECO:0000256" key="2">
    <source>
        <dbReference type="ARBA" id="ARBA00004319"/>
    </source>
</evidence>
<dbReference type="InterPro" id="IPR036249">
    <property type="entry name" value="Thioredoxin-like_sf"/>
</dbReference>
<dbReference type="GO" id="GO:0005788">
    <property type="term" value="C:endoplasmic reticulum lumen"/>
    <property type="evidence" value="ECO:0007669"/>
    <property type="project" value="UniProtKB-SubCell"/>
</dbReference>
<feature type="region of interest" description="Disordered" evidence="8">
    <location>
        <begin position="604"/>
        <end position="623"/>
    </location>
</feature>
<dbReference type="GO" id="GO:0003756">
    <property type="term" value="F:protein disulfide isomerase activity"/>
    <property type="evidence" value="ECO:0007669"/>
    <property type="project" value="UniProtKB-EC"/>
</dbReference>
<accession>A0AAD9DG73</accession>